<organism evidence="1 2">
    <name type="scientific">Chitinophaga caseinilytica</name>
    <dbReference type="NCBI Taxonomy" id="2267521"/>
    <lineage>
        <taxon>Bacteria</taxon>
        <taxon>Pseudomonadati</taxon>
        <taxon>Bacteroidota</taxon>
        <taxon>Chitinophagia</taxon>
        <taxon>Chitinophagales</taxon>
        <taxon>Chitinophagaceae</taxon>
        <taxon>Chitinophaga</taxon>
    </lineage>
</organism>
<evidence type="ECO:0000313" key="1">
    <source>
        <dbReference type="EMBL" id="WZN46167.1"/>
    </source>
</evidence>
<dbReference type="RefSeq" id="WP_341840908.1">
    <property type="nucleotide sequence ID" value="NZ_CP149792.1"/>
</dbReference>
<dbReference type="Gene3D" id="3.30.565.10">
    <property type="entry name" value="Histidine kinase-like ATPase, C-terminal domain"/>
    <property type="match status" value="1"/>
</dbReference>
<sequence length="95" mass="10222">MENSILHGIRLMGEQGMVRITVEVNEKCAVVWIEDNGAGMKGRAEEKEHPSLSGTIARERLAMLAREEGIAAGVEILDGSPGTIVRLVLPVRNGS</sequence>
<protein>
    <recommendedName>
        <fullName evidence="3">Histidine kinase/HSP90-like ATPase domain-containing protein</fullName>
    </recommendedName>
</protein>
<dbReference type="SUPFAM" id="SSF55874">
    <property type="entry name" value="ATPase domain of HSP90 chaperone/DNA topoisomerase II/histidine kinase"/>
    <property type="match status" value="1"/>
</dbReference>
<dbReference type="InterPro" id="IPR036890">
    <property type="entry name" value="HATPase_C_sf"/>
</dbReference>
<keyword evidence="2" id="KW-1185">Reference proteome</keyword>
<dbReference type="EMBL" id="CP150096">
    <property type="protein sequence ID" value="WZN46167.1"/>
    <property type="molecule type" value="Genomic_DNA"/>
</dbReference>
<evidence type="ECO:0000313" key="2">
    <source>
        <dbReference type="Proteomes" id="UP001449657"/>
    </source>
</evidence>
<accession>A0ABZ2Z3L7</accession>
<proteinExistence type="predicted"/>
<reference evidence="1 2" key="1">
    <citation type="submission" date="2024-03" db="EMBL/GenBank/DDBJ databases">
        <title>Chitinophaga caseinilytica sp. nov., a casein hydrolysing bacterium isolated from forest soil.</title>
        <authorList>
            <person name="Lee D.S."/>
            <person name="Han D.M."/>
            <person name="Baek J.H."/>
            <person name="Choi D.G."/>
            <person name="Jeon J.H."/>
            <person name="Jeon C.O."/>
        </authorList>
    </citation>
    <scope>NUCLEOTIDE SEQUENCE [LARGE SCALE GENOMIC DNA]</scope>
    <source>
        <strain evidence="1 2">KACC 19118</strain>
    </source>
</reference>
<evidence type="ECO:0008006" key="3">
    <source>
        <dbReference type="Google" id="ProtNLM"/>
    </source>
</evidence>
<gene>
    <name evidence="1" type="ORF">WJU22_25050</name>
</gene>
<name>A0ABZ2Z3L7_9BACT</name>
<dbReference type="Proteomes" id="UP001449657">
    <property type="component" value="Chromosome"/>
</dbReference>